<dbReference type="Proteomes" id="UP000648187">
    <property type="component" value="Unassembled WGS sequence"/>
</dbReference>
<name>A0A835LAP1_SPOEX</name>
<comment type="caution">
    <text evidence="1">The sequence shown here is derived from an EMBL/GenBank/DDBJ whole genome shotgun (WGS) entry which is preliminary data.</text>
</comment>
<dbReference type="SUPFAM" id="SSF56112">
    <property type="entry name" value="Protein kinase-like (PK-like)"/>
    <property type="match status" value="1"/>
</dbReference>
<accession>A0A835LAP1</accession>
<keyword evidence="2" id="KW-1185">Reference proteome</keyword>
<dbReference type="AlphaFoldDB" id="A0A835LAP1"/>
<dbReference type="InterPro" id="IPR011009">
    <property type="entry name" value="Kinase-like_dom_sf"/>
</dbReference>
<gene>
    <name evidence="1" type="ORF">HW555_001243</name>
</gene>
<proteinExistence type="predicted"/>
<protein>
    <submittedName>
        <fullName evidence="1">Uncharacterized protein</fullName>
    </submittedName>
</protein>
<sequence length="119" mass="13669">MDLGTPSDVIWPGYSTLPLVRDITFDEYPAAGLRKKIDHELLSDSGLSLLQELLTYNPIERVTAADALKHAYFKEQPLAVKREMFFTSLESEDNSYLLWEDYSLPIDMWSVLPWTTKPT</sequence>
<dbReference type="Gene3D" id="1.10.510.10">
    <property type="entry name" value="Transferase(Phosphotransferase) domain 1"/>
    <property type="match status" value="1"/>
</dbReference>
<dbReference type="EMBL" id="JACKWZ010000009">
    <property type="protein sequence ID" value="KAF9423434.1"/>
    <property type="molecule type" value="Genomic_DNA"/>
</dbReference>
<reference evidence="1" key="1">
    <citation type="submission" date="2020-08" db="EMBL/GenBank/DDBJ databases">
        <title>Spodoptera exigua strain:BAW_Kor-Di-RS1 Genome sequencing and assembly.</title>
        <authorList>
            <person name="Kim J."/>
            <person name="Nam H.Y."/>
            <person name="Kwon M."/>
            <person name="Choi J.H."/>
            <person name="Cho S.R."/>
            <person name="Kim G.-H."/>
        </authorList>
    </citation>
    <scope>NUCLEOTIDE SEQUENCE</scope>
    <source>
        <strain evidence="1">BAW_Kor-Di-RS1</strain>
        <tissue evidence="1">Whole-body</tissue>
    </source>
</reference>
<organism evidence="1 2">
    <name type="scientific">Spodoptera exigua</name>
    <name type="common">Beet armyworm</name>
    <name type="synonym">Noctua fulgens</name>
    <dbReference type="NCBI Taxonomy" id="7107"/>
    <lineage>
        <taxon>Eukaryota</taxon>
        <taxon>Metazoa</taxon>
        <taxon>Ecdysozoa</taxon>
        <taxon>Arthropoda</taxon>
        <taxon>Hexapoda</taxon>
        <taxon>Insecta</taxon>
        <taxon>Pterygota</taxon>
        <taxon>Neoptera</taxon>
        <taxon>Endopterygota</taxon>
        <taxon>Lepidoptera</taxon>
        <taxon>Glossata</taxon>
        <taxon>Ditrysia</taxon>
        <taxon>Noctuoidea</taxon>
        <taxon>Noctuidae</taxon>
        <taxon>Amphipyrinae</taxon>
        <taxon>Spodoptera</taxon>
    </lineage>
</organism>
<evidence type="ECO:0000313" key="2">
    <source>
        <dbReference type="Proteomes" id="UP000648187"/>
    </source>
</evidence>
<evidence type="ECO:0000313" key="1">
    <source>
        <dbReference type="EMBL" id="KAF9423434.1"/>
    </source>
</evidence>